<sequence>MIEPKFKNAQEYELAQVLMQPIFIRLLDNIRKESELSNYDVSYEEINEPFPSYIVAIKKENKTEKNNVWKLCFQVCFNNYSESTTQPVTTDKTLFEEDGQLNWQTLDEKTKTLVKSLFSSN</sequence>
<accession>A0AAF1C5K3</accession>
<reference evidence="1" key="1">
    <citation type="submission" date="2023-11" db="EMBL/GenBank/DDBJ databases">
        <title>Genome sequence of Cyanobacterium aponinum BCRC AL20115.</title>
        <authorList>
            <person name="Chang H.-Y."/>
            <person name="Lin K.-M."/>
            <person name="Hsueh H.-T."/>
            <person name="Chu H.-A."/>
            <person name="Kuo C.-H."/>
        </authorList>
    </citation>
    <scope>NUCLEOTIDE SEQUENCE</scope>
    <source>
        <strain evidence="1">AL20115</strain>
    </source>
</reference>
<dbReference type="EMBL" id="CP138348">
    <property type="protein sequence ID" value="WPF88675.1"/>
    <property type="molecule type" value="Genomic_DNA"/>
</dbReference>
<evidence type="ECO:0000313" key="1">
    <source>
        <dbReference type="EMBL" id="WPF88675.1"/>
    </source>
</evidence>
<organism evidence="1">
    <name type="scientific">Cyanobacterium aponinum AL20115</name>
    <dbReference type="NCBI Taxonomy" id="3090662"/>
    <lineage>
        <taxon>Bacteria</taxon>
        <taxon>Bacillati</taxon>
        <taxon>Cyanobacteriota</taxon>
        <taxon>Cyanophyceae</taxon>
        <taxon>Oscillatoriophycideae</taxon>
        <taxon>Chroococcales</taxon>
        <taxon>Geminocystaceae</taxon>
        <taxon>Cyanobacterium</taxon>
    </lineage>
</organism>
<gene>
    <name evidence="1" type="ORF">SAY89_18100</name>
</gene>
<dbReference type="AlphaFoldDB" id="A0AAF1C5K3"/>
<dbReference type="RefSeq" id="WP_320001571.1">
    <property type="nucleotide sequence ID" value="NZ_CP138348.1"/>
</dbReference>
<name>A0AAF1C5K3_9CHRO</name>
<protein>
    <submittedName>
        <fullName evidence="1">Uncharacterized protein</fullName>
    </submittedName>
</protein>
<proteinExistence type="predicted"/>